<keyword evidence="2" id="KW-1185">Reference proteome</keyword>
<gene>
    <name evidence="1" type="ORF">CEXT_300581</name>
</gene>
<dbReference type="AlphaFoldDB" id="A0AAV4Q4U6"/>
<dbReference type="EMBL" id="BPLR01005446">
    <property type="protein sequence ID" value="GIY02433.1"/>
    <property type="molecule type" value="Genomic_DNA"/>
</dbReference>
<evidence type="ECO:0000313" key="1">
    <source>
        <dbReference type="EMBL" id="GIY02433.1"/>
    </source>
</evidence>
<proteinExistence type="predicted"/>
<evidence type="ECO:0000313" key="2">
    <source>
        <dbReference type="Proteomes" id="UP001054945"/>
    </source>
</evidence>
<dbReference type="Proteomes" id="UP001054945">
    <property type="component" value="Unassembled WGS sequence"/>
</dbReference>
<protein>
    <submittedName>
        <fullName evidence="1">Uncharacterized protein</fullName>
    </submittedName>
</protein>
<organism evidence="1 2">
    <name type="scientific">Caerostris extrusa</name>
    <name type="common">Bark spider</name>
    <name type="synonym">Caerostris bankana</name>
    <dbReference type="NCBI Taxonomy" id="172846"/>
    <lineage>
        <taxon>Eukaryota</taxon>
        <taxon>Metazoa</taxon>
        <taxon>Ecdysozoa</taxon>
        <taxon>Arthropoda</taxon>
        <taxon>Chelicerata</taxon>
        <taxon>Arachnida</taxon>
        <taxon>Araneae</taxon>
        <taxon>Araneomorphae</taxon>
        <taxon>Entelegynae</taxon>
        <taxon>Araneoidea</taxon>
        <taxon>Araneidae</taxon>
        <taxon>Caerostris</taxon>
    </lineage>
</organism>
<accession>A0AAV4Q4U6</accession>
<name>A0AAV4Q4U6_CAEEX</name>
<reference evidence="1 2" key="1">
    <citation type="submission" date="2021-06" db="EMBL/GenBank/DDBJ databases">
        <title>Caerostris extrusa draft genome.</title>
        <authorList>
            <person name="Kono N."/>
            <person name="Arakawa K."/>
        </authorList>
    </citation>
    <scope>NUCLEOTIDE SEQUENCE [LARGE SCALE GENOMIC DNA]</scope>
</reference>
<sequence>MWPVVIGLFQNGLEVCGRGKHRKSSWRALMAKVEVGSRGGKISNQTLDRNLTKRKRRFAEVQRLWDLAPGKLAEIVLDGEGEDLPGCEGRL</sequence>
<comment type="caution">
    <text evidence="1">The sequence shown here is derived from an EMBL/GenBank/DDBJ whole genome shotgun (WGS) entry which is preliminary data.</text>
</comment>